<keyword evidence="1" id="KW-0059">Arsenical resistance</keyword>
<evidence type="ECO:0000313" key="4">
    <source>
        <dbReference type="Proteomes" id="UP000295367"/>
    </source>
</evidence>
<keyword evidence="4" id="KW-1185">Reference proteome</keyword>
<dbReference type="Gene3D" id="3.40.50.2300">
    <property type="match status" value="1"/>
</dbReference>
<dbReference type="PANTHER" id="PTHR43428">
    <property type="entry name" value="ARSENATE REDUCTASE"/>
    <property type="match status" value="1"/>
</dbReference>
<feature type="domain" description="Phosphotyrosine protein phosphatase I" evidence="2">
    <location>
        <begin position="10"/>
        <end position="102"/>
    </location>
</feature>
<evidence type="ECO:0000256" key="1">
    <source>
        <dbReference type="ARBA" id="ARBA00022849"/>
    </source>
</evidence>
<name>A0A4V2W1G8_9PROT</name>
<dbReference type="InterPro" id="IPR036196">
    <property type="entry name" value="Ptyr_pPase_sf"/>
</dbReference>
<dbReference type="AlphaFoldDB" id="A0A4V2W1G8"/>
<evidence type="ECO:0000259" key="2">
    <source>
        <dbReference type="Pfam" id="PF01451"/>
    </source>
</evidence>
<accession>A0A4V2W1G8</accession>
<evidence type="ECO:0000313" key="3">
    <source>
        <dbReference type="EMBL" id="TCV84089.1"/>
    </source>
</evidence>
<sequence length="115" mass="12686">MEGRPAVLKKQGHDSVAADVMQEMGVSCDGGDLDELNEALLNWADLVVLMDKLAEAQCPPLPHGVQKRSYFFDDPAELADSAIGQLESYRKIRDQIKRRVEGMIGGLKMLQKASE</sequence>
<dbReference type="EMBL" id="SMCO01000013">
    <property type="protein sequence ID" value="TCV84089.1"/>
    <property type="molecule type" value="Genomic_DNA"/>
</dbReference>
<organism evidence="3 4">
    <name type="scientific">Sulfurirhabdus autotrophica</name>
    <dbReference type="NCBI Taxonomy" id="1706046"/>
    <lineage>
        <taxon>Bacteria</taxon>
        <taxon>Pseudomonadati</taxon>
        <taxon>Pseudomonadota</taxon>
        <taxon>Betaproteobacteria</taxon>
        <taxon>Nitrosomonadales</taxon>
        <taxon>Sulfuricellaceae</taxon>
        <taxon>Sulfurirhabdus</taxon>
    </lineage>
</organism>
<dbReference type="GO" id="GO:0046685">
    <property type="term" value="P:response to arsenic-containing substance"/>
    <property type="evidence" value="ECO:0007669"/>
    <property type="project" value="UniProtKB-KW"/>
</dbReference>
<dbReference type="Proteomes" id="UP000295367">
    <property type="component" value="Unassembled WGS sequence"/>
</dbReference>
<dbReference type="Pfam" id="PF01451">
    <property type="entry name" value="LMWPc"/>
    <property type="match status" value="1"/>
</dbReference>
<proteinExistence type="predicted"/>
<dbReference type="SUPFAM" id="SSF52788">
    <property type="entry name" value="Phosphotyrosine protein phosphatases I"/>
    <property type="match status" value="1"/>
</dbReference>
<dbReference type="PANTHER" id="PTHR43428:SF1">
    <property type="entry name" value="ARSENATE REDUCTASE"/>
    <property type="match status" value="1"/>
</dbReference>
<dbReference type="InterPro" id="IPR023485">
    <property type="entry name" value="Ptyr_pPase"/>
</dbReference>
<gene>
    <name evidence="3" type="ORF">EDC63_11324</name>
</gene>
<reference evidence="3 4" key="1">
    <citation type="submission" date="2019-03" db="EMBL/GenBank/DDBJ databases">
        <title>Genomic Encyclopedia of Type Strains, Phase IV (KMG-IV): sequencing the most valuable type-strain genomes for metagenomic binning, comparative biology and taxonomic classification.</title>
        <authorList>
            <person name="Goeker M."/>
        </authorList>
    </citation>
    <scope>NUCLEOTIDE SEQUENCE [LARGE SCALE GENOMIC DNA]</scope>
    <source>
        <strain evidence="3 4">DSM 100309</strain>
    </source>
</reference>
<comment type="caution">
    <text evidence="3">The sequence shown here is derived from an EMBL/GenBank/DDBJ whole genome shotgun (WGS) entry which is preliminary data.</text>
</comment>
<protein>
    <submittedName>
        <fullName evidence="3">Arsenate reductase</fullName>
    </submittedName>
</protein>